<feature type="compositionally biased region" description="Acidic residues" evidence="1">
    <location>
        <begin position="337"/>
        <end position="346"/>
    </location>
</feature>
<dbReference type="InterPro" id="IPR036915">
    <property type="entry name" value="Cyclin-like_sf"/>
</dbReference>
<accession>A0A2V5J8S3</accession>
<dbReference type="Proteomes" id="UP000248817">
    <property type="component" value="Unassembled WGS sequence"/>
</dbReference>
<feature type="region of interest" description="Disordered" evidence="1">
    <location>
        <begin position="316"/>
        <end position="374"/>
    </location>
</feature>
<name>A0A2V5J8S3_9EURO</name>
<dbReference type="FunFam" id="1.10.472.10:FF:000072">
    <property type="entry name" value="Cyclin Pch1"/>
    <property type="match status" value="1"/>
</dbReference>
<dbReference type="PANTHER" id="PTHR10026">
    <property type="entry name" value="CYCLIN"/>
    <property type="match status" value="1"/>
</dbReference>
<feature type="compositionally biased region" description="Basic and acidic residues" evidence="1">
    <location>
        <begin position="151"/>
        <end position="162"/>
    </location>
</feature>
<evidence type="ECO:0000259" key="2">
    <source>
        <dbReference type="Pfam" id="PF09816"/>
    </source>
</evidence>
<feature type="domain" description="Transcription elongation factor Eaf N-terminal" evidence="2">
    <location>
        <begin position="20"/>
        <end position="132"/>
    </location>
</feature>
<evidence type="ECO:0000313" key="4">
    <source>
        <dbReference type="Proteomes" id="UP000248817"/>
    </source>
</evidence>
<feature type="compositionally biased region" description="Basic and acidic residues" evidence="1">
    <location>
        <begin position="180"/>
        <end position="196"/>
    </location>
</feature>
<feature type="compositionally biased region" description="Low complexity" evidence="1">
    <location>
        <begin position="163"/>
        <end position="179"/>
    </location>
</feature>
<dbReference type="InterPro" id="IPR043198">
    <property type="entry name" value="Cyclin/Ssn8"/>
</dbReference>
<feature type="compositionally biased region" description="Basic and acidic residues" evidence="1">
    <location>
        <begin position="221"/>
        <end position="242"/>
    </location>
</feature>
<feature type="compositionally biased region" description="Basic and acidic residues" evidence="1">
    <location>
        <begin position="755"/>
        <end position="778"/>
    </location>
</feature>
<keyword evidence="4" id="KW-1185">Reference proteome</keyword>
<reference evidence="3 4" key="1">
    <citation type="submission" date="2018-02" db="EMBL/GenBank/DDBJ databases">
        <title>The genomes of Aspergillus section Nigri reveals drivers in fungal speciation.</title>
        <authorList>
            <consortium name="DOE Joint Genome Institute"/>
            <person name="Vesth T.C."/>
            <person name="Nybo J."/>
            <person name="Theobald S."/>
            <person name="Brandl J."/>
            <person name="Frisvad J.C."/>
            <person name="Nielsen K.F."/>
            <person name="Lyhne E.K."/>
            <person name="Kogle M.E."/>
            <person name="Kuo A."/>
            <person name="Riley R."/>
            <person name="Clum A."/>
            <person name="Nolan M."/>
            <person name="Lipzen A."/>
            <person name="Salamov A."/>
            <person name="Henrissat B."/>
            <person name="Wiebenga A."/>
            <person name="De vries R.P."/>
            <person name="Grigoriev I.V."/>
            <person name="Mortensen U.H."/>
            <person name="Andersen M.R."/>
            <person name="Baker S.E."/>
        </authorList>
    </citation>
    <scope>NUCLEOTIDE SEQUENCE [LARGE SCALE GENOMIC DNA]</scope>
    <source>
        <strain evidence="3 4">CBS 114.80</strain>
    </source>
</reference>
<organism evidence="3 4">
    <name type="scientific">Aspergillus indologenus CBS 114.80</name>
    <dbReference type="NCBI Taxonomy" id="1450541"/>
    <lineage>
        <taxon>Eukaryota</taxon>
        <taxon>Fungi</taxon>
        <taxon>Dikarya</taxon>
        <taxon>Ascomycota</taxon>
        <taxon>Pezizomycotina</taxon>
        <taxon>Eurotiomycetes</taxon>
        <taxon>Eurotiomycetidae</taxon>
        <taxon>Eurotiales</taxon>
        <taxon>Aspergillaceae</taxon>
        <taxon>Aspergillus</taxon>
        <taxon>Aspergillus subgen. Circumdati</taxon>
    </lineage>
</organism>
<dbReference type="Pfam" id="PF09816">
    <property type="entry name" value="EAF"/>
    <property type="match status" value="1"/>
</dbReference>
<dbReference type="GO" id="GO:0006357">
    <property type="term" value="P:regulation of transcription by RNA polymerase II"/>
    <property type="evidence" value="ECO:0007669"/>
    <property type="project" value="InterPro"/>
</dbReference>
<feature type="compositionally biased region" description="Polar residues" evidence="1">
    <location>
        <begin position="291"/>
        <end position="302"/>
    </location>
</feature>
<feature type="compositionally biased region" description="Polar residues" evidence="1">
    <location>
        <begin position="322"/>
        <end position="333"/>
    </location>
</feature>
<gene>
    <name evidence="3" type="ORF">BP00DRAFT_433737</name>
</gene>
<feature type="compositionally biased region" description="Pro residues" evidence="1">
    <location>
        <begin position="939"/>
        <end position="963"/>
    </location>
</feature>
<dbReference type="AlphaFoldDB" id="A0A2V5J8S3"/>
<feature type="compositionally biased region" description="Polar residues" evidence="1">
    <location>
        <begin position="805"/>
        <end position="814"/>
    </location>
</feature>
<feature type="compositionally biased region" description="Acidic residues" evidence="1">
    <location>
        <begin position="970"/>
        <end position="982"/>
    </location>
</feature>
<feature type="compositionally biased region" description="Acidic residues" evidence="1">
    <location>
        <begin position="390"/>
        <end position="400"/>
    </location>
</feature>
<sequence length="982" mass="108805">MAAPALPTSGLIDPTKQAEYPIVLGDRLAGKGTSNSQLVNIQYNYKTKSATARSKISRSRQSRDRYNLTITDKAPNAEQNVLTYTYQGSVDPAQAALESGEHNLVLVFDANRKVFVLEPVTTQLNFNLRSAPAKSHKQVLEQYEQLRTLQEEDHGSGDDRASDNASGNDDGPADDNNPFDFRHFLPKENADDDRSASDTSVGKAATPLMSAIKPTPSPKPLPDKQKQREPLLRKKERAEAVKHPKSTPTKAAPKSPARTERKGTDRKVVKEDDVRVSTAKPPPAETGLGLVSSQITEPSPGSNIIIDGDLIIEMGSPRPSRIDTTYFSDTHTPASDDHEEEDDEDVDHLRLPSPARHGKAPAVREPVSAPLVDEDELDDDDALAAEMEAAFEESAREEEEARSHQSQPPYSSHLYHAPSDDESESSSRVTEEHSIATLPQACLRVRIRALGIDLLSPHMHTMASPRGHRPSPRPVPAPSNSVLLATQAQWLFTDEELTRTPSQLDGMKMEAENTSRSKGVNFISQVGIMLKLPQLTLATAAVYLHRFFMRYSMVDLPQRPGMHPYPIAATALMKELVVACCRVAQKQPNLVVDEQSKEFWKWRDTILVNEDTLLEALCFDLQLEEPYRILYEFLLFFNVADNKQMRNASWAFFTARNIAAAALYAAAKHCDVGFEDDELGRPWWEQIDVDINEVRRTVTRMAQLYENNALQRNTYYLSAPTASDEGTEKTRIPRAGGTTEPAPGADPVNGRKRSREPEEQTHDRNLHESTTSRDHEPNRQNGTRSPKRQRRESEGVVGERGPAHESSTAPNSNGGPPASQDRHHGNGHVSAGQLPPPPHHSQPRHPHPLPPAPRPFPRRDSASRGSKPGQPVDPIQQRIDEIVQQNMSSHGSPSSARPERRPIDRHRSDWDVESDERRRRPSAGGRKPSYEEHSNHSRAPPPPAPPPPPPPPPPEEARPPSPKPTKAVENDDEGGGSEEGEL</sequence>
<dbReference type="EMBL" id="KZ825475">
    <property type="protein sequence ID" value="PYI34607.1"/>
    <property type="molecule type" value="Genomic_DNA"/>
</dbReference>
<evidence type="ECO:0000256" key="1">
    <source>
        <dbReference type="SAM" id="MobiDB-lite"/>
    </source>
</evidence>
<dbReference type="InterPro" id="IPR019194">
    <property type="entry name" value="Tscrpt_elong_fac_Eaf_N"/>
</dbReference>
<protein>
    <recommendedName>
        <fullName evidence="2">Transcription elongation factor Eaf N-terminal domain-containing protein</fullName>
    </recommendedName>
</protein>
<dbReference type="SUPFAM" id="SSF47954">
    <property type="entry name" value="Cyclin-like"/>
    <property type="match status" value="2"/>
</dbReference>
<proteinExistence type="predicted"/>
<feature type="region of interest" description="Disordered" evidence="1">
    <location>
        <begin position="390"/>
        <end position="434"/>
    </location>
</feature>
<feature type="region of interest" description="Disordered" evidence="1">
    <location>
        <begin position="716"/>
        <end position="982"/>
    </location>
</feature>
<feature type="compositionally biased region" description="Basic and acidic residues" evidence="1">
    <location>
        <begin position="257"/>
        <end position="275"/>
    </location>
</feature>
<dbReference type="GO" id="GO:0016538">
    <property type="term" value="F:cyclin-dependent protein serine/threonine kinase regulator activity"/>
    <property type="evidence" value="ECO:0007669"/>
    <property type="project" value="InterPro"/>
</dbReference>
<feature type="compositionally biased region" description="Basic and acidic residues" evidence="1">
    <location>
        <begin position="897"/>
        <end position="918"/>
    </location>
</feature>
<dbReference type="Gene3D" id="1.10.472.10">
    <property type="entry name" value="Cyclin-like"/>
    <property type="match status" value="2"/>
</dbReference>
<evidence type="ECO:0000313" key="3">
    <source>
        <dbReference type="EMBL" id="PYI34607.1"/>
    </source>
</evidence>
<feature type="compositionally biased region" description="Polar residues" evidence="1">
    <location>
        <begin position="883"/>
        <end position="895"/>
    </location>
</feature>
<feature type="region of interest" description="Disordered" evidence="1">
    <location>
        <begin position="151"/>
        <end position="303"/>
    </location>
</feature>